<evidence type="ECO:0000259" key="5">
    <source>
        <dbReference type="Pfam" id="PF08585"/>
    </source>
</evidence>
<evidence type="ECO:0000313" key="7">
    <source>
        <dbReference type="EnsemblPlants" id="Kaladp0056s0021.1.v1.1"/>
    </source>
</evidence>
<feature type="region of interest" description="Disordered" evidence="4">
    <location>
        <begin position="452"/>
        <end position="481"/>
    </location>
</feature>
<evidence type="ECO:0000256" key="2">
    <source>
        <dbReference type="ARBA" id="ARBA00018987"/>
    </source>
</evidence>
<comment type="similarity">
    <text evidence="1">Belongs to the RMI1 family.</text>
</comment>
<dbReference type="GO" id="GO:0016604">
    <property type="term" value="C:nuclear body"/>
    <property type="evidence" value="ECO:0007669"/>
    <property type="project" value="TreeGrafter"/>
</dbReference>
<evidence type="ECO:0000259" key="6">
    <source>
        <dbReference type="Pfam" id="PF16099"/>
    </source>
</evidence>
<name>A0A7N0U830_KALFE</name>
<reference evidence="7" key="1">
    <citation type="submission" date="2021-01" db="UniProtKB">
        <authorList>
            <consortium name="EnsemblPlants"/>
        </authorList>
    </citation>
    <scope>IDENTIFICATION</scope>
</reference>
<dbReference type="Pfam" id="PF08585">
    <property type="entry name" value="RMI1_N_C"/>
    <property type="match status" value="1"/>
</dbReference>
<dbReference type="GO" id="GO:0000712">
    <property type="term" value="P:resolution of meiotic recombination intermediates"/>
    <property type="evidence" value="ECO:0007669"/>
    <property type="project" value="TreeGrafter"/>
</dbReference>
<dbReference type="OMA" id="MCILQVV"/>
<dbReference type="GO" id="GO:0000724">
    <property type="term" value="P:double-strand break repair via homologous recombination"/>
    <property type="evidence" value="ECO:0007669"/>
    <property type="project" value="TreeGrafter"/>
</dbReference>
<feature type="compositionally biased region" description="Acidic residues" evidence="4">
    <location>
        <begin position="11"/>
        <end position="21"/>
    </location>
</feature>
<evidence type="ECO:0000256" key="3">
    <source>
        <dbReference type="ARBA" id="ARBA00077519"/>
    </source>
</evidence>
<dbReference type="InterPro" id="IPR013894">
    <property type="entry name" value="RMI1_OB"/>
</dbReference>
<proteinExistence type="inferred from homology"/>
<sequence>MSRRRLRLNYSDEDEEEEEEDVPRHQPHHLGQQMAPEIDLLMQEEASGIAAQIPSSAALNPNPNDDFPSPPLEISDDDDVFIDVSDNLSPPSPEDPVPAVEAVQPPPAAHYLFPPSPEDLVSADEAFQSPPAAHNLFPPSPEDPVPAEAFQPPPLSGTEEGPRCPVREVLKGLGLRLRAEWVSSCLRGLESSVSGFGSFGVDKKAEICFGQFLLSDMNYTGSGVLPENVGAMHLVDLDGPFVLQVDEIVNISCPLRQRYQKAAPGSKRCLKLSMTDGVQHVYGMEYRPIKDIDVLAASGLKVAIHNVHVRHGLLMLVPEVIEILGGMVEELEAAHQRLVTEISKPPRGRRPRMGDVPPLATRATLAAWPSTVVNGNEQNFNTRSQNAEYSQTTAVISAQDHALNARSHESGISQTTTAGVSTLDQTPLTGAQAAFLDHRYHHSMIHGAPPCTIQSAGASGSGPGHRRHSRSHYSSSLQTSAGAACDLDQSLHTDTHMPDAERTNAGIHIDGQAANYFSNDASRETDEFNHYSSNAFIDLEEDIDMIDDIVETVMNSRNTADSDRSPSHNGNIEDAYMHNEVENPLMLAGDREIPFTYLASLSAKLSAAADSISSVQGKIKCFMTGVKGFQYKERSTYELRAYVDDGSLISEILIDHNVVLNKIGYSPMEVNAAISSSDASVVSRMKEIIKQFQSFLINFEGTMVVELRSSSPTPVAIEMNQGCPSSDAWLLLRRVKT</sequence>
<accession>A0A7N0U830</accession>
<dbReference type="PANTHER" id="PTHR14790:SF15">
    <property type="entry name" value="RECQ-MEDIATED GENOME INSTABILITY PROTEIN 1"/>
    <property type="match status" value="1"/>
</dbReference>
<dbReference type="FunFam" id="2.40.50.770:FF:000004">
    <property type="entry name" value="RecQ-mediated instability protein (DUF1767)"/>
    <property type="match status" value="1"/>
</dbReference>
<dbReference type="SMART" id="SM01161">
    <property type="entry name" value="DUF1767"/>
    <property type="match status" value="1"/>
</dbReference>
<dbReference type="AlphaFoldDB" id="A0A7N0U830"/>
<dbReference type="InterPro" id="IPR042470">
    <property type="entry name" value="RMI1_N_C_sf"/>
</dbReference>
<dbReference type="GO" id="GO:0000166">
    <property type="term" value="F:nucleotide binding"/>
    <property type="evidence" value="ECO:0007669"/>
    <property type="project" value="InterPro"/>
</dbReference>
<feature type="domain" description="RecQ mediated genome instability protein 1 OB-fold" evidence="5">
    <location>
        <begin position="225"/>
        <end position="336"/>
    </location>
</feature>
<feature type="region of interest" description="Disordered" evidence="4">
    <location>
        <begin position="1"/>
        <end position="98"/>
    </location>
</feature>
<feature type="domain" description="RecQ-mediated genome instability protein 1 C-terminal OB-fold" evidence="6">
    <location>
        <begin position="593"/>
        <end position="735"/>
    </location>
</feature>
<evidence type="ECO:0000313" key="8">
    <source>
        <dbReference type="Proteomes" id="UP000594263"/>
    </source>
</evidence>
<dbReference type="Gene3D" id="2.40.50.770">
    <property type="entry name" value="RecQ-mediated genome instability protein Rmi1, C-terminal domain"/>
    <property type="match status" value="1"/>
</dbReference>
<dbReference type="InterPro" id="IPR032199">
    <property type="entry name" value="RMI1_C"/>
</dbReference>
<organism evidence="7 8">
    <name type="scientific">Kalanchoe fedtschenkoi</name>
    <name type="common">Lavender scallops</name>
    <name type="synonym">South American air plant</name>
    <dbReference type="NCBI Taxonomy" id="63787"/>
    <lineage>
        <taxon>Eukaryota</taxon>
        <taxon>Viridiplantae</taxon>
        <taxon>Streptophyta</taxon>
        <taxon>Embryophyta</taxon>
        <taxon>Tracheophyta</taxon>
        <taxon>Spermatophyta</taxon>
        <taxon>Magnoliopsida</taxon>
        <taxon>eudicotyledons</taxon>
        <taxon>Gunneridae</taxon>
        <taxon>Pentapetalae</taxon>
        <taxon>Saxifragales</taxon>
        <taxon>Crassulaceae</taxon>
        <taxon>Kalanchoe</taxon>
    </lineage>
</organism>
<dbReference type="Gramene" id="Kaladp0056s0021.1.v1.1">
    <property type="protein sequence ID" value="Kaladp0056s0021.1.v1.1"/>
    <property type="gene ID" value="Kaladp0056s0021.v1.1"/>
</dbReference>
<dbReference type="PANTHER" id="PTHR14790">
    <property type="entry name" value="RECQ-MEDIATED GENOME INSTABILITY PROTEIN 1 RMI1"/>
    <property type="match status" value="1"/>
</dbReference>
<dbReference type="Pfam" id="PF16099">
    <property type="entry name" value="RMI1_C"/>
    <property type="match status" value="1"/>
</dbReference>
<protein>
    <recommendedName>
        <fullName evidence="2">RecQ-mediated genome instability protein 1</fullName>
    </recommendedName>
    <alternativeName>
        <fullName evidence="3">BLM-associated protein of 75 kDa homolog</fullName>
    </alternativeName>
</protein>
<evidence type="ECO:0000256" key="4">
    <source>
        <dbReference type="SAM" id="MobiDB-lite"/>
    </source>
</evidence>
<keyword evidence="8" id="KW-1185">Reference proteome</keyword>
<dbReference type="Proteomes" id="UP000594263">
    <property type="component" value="Unplaced"/>
</dbReference>
<dbReference type="GO" id="GO:0031422">
    <property type="term" value="C:RecQ family helicase-topoisomerase III complex"/>
    <property type="evidence" value="ECO:0007669"/>
    <property type="project" value="TreeGrafter"/>
</dbReference>
<evidence type="ECO:0000256" key="1">
    <source>
        <dbReference type="ARBA" id="ARBA00006395"/>
    </source>
</evidence>
<dbReference type="EnsemblPlants" id="Kaladp0056s0021.1.v1.1">
    <property type="protein sequence ID" value="Kaladp0056s0021.1.v1.1"/>
    <property type="gene ID" value="Kaladp0056s0021.v1.1"/>
</dbReference>